<dbReference type="RefSeq" id="WP_205173426.1">
    <property type="nucleotide sequence ID" value="NZ_JAFBDZ010000002.1"/>
</dbReference>
<keyword evidence="5" id="KW-1185">Reference proteome</keyword>
<feature type="region of interest" description="Disordered" evidence="2">
    <location>
        <begin position="159"/>
        <end position="205"/>
    </location>
</feature>
<organism evidence="4 5">
    <name type="scientific">Rossellomorea pakistanensis</name>
    <dbReference type="NCBI Taxonomy" id="992288"/>
    <lineage>
        <taxon>Bacteria</taxon>
        <taxon>Bacillati</taxon>
        <taxon>Bacillota</taxon>
        <taxon>Bacilli</taxon>
        <taxon>Bacillales</taxon>
        <taxon>Bacillaceae</taxon>
        <taxon>Rossellomorea</taxon>
    </lineage>
</organism>
<dbReference type="Proteomes" id="UP001646157">
    <property type="component" value="Unassembled WGS sequence"/>
</dbReference>
<feature type="compositionally biased region" description="Polar residues" evidence="2">
    <location>
        <begin position="171"/>
        <end position="188"/>
    </location>
</feature>
<dbReference type="Pfam" id="PF13205">
    <property type="entry name" value="Big_5"/>
    <property type="match status" value="1"/>
</dbReference>
<gene>
    <name evidence="4" type="ORF">JOC86_002821</name>
</gene>
<dbReference type="Gene3D" id="2.60.40.1220">
    <property type="match status" value="1"/>
</dbReference>
<dbReference type="Pfam" id="PF09826">
    <property type="entry name" value="Beta_propel"/>
    <property type="match status" value="1"/>
</dbReference>
<protein>
    <submittedName>
        <fullName evidence="4">Secreted protein with C-terminal beta-propeller domain</fullName>
    </submittedName>
</protein>
<name>A0ABS2NET9_9BACI</name>
<evidence type="ECO:0000256" key="2">
    <source>
        <dbReference type="SAM" id="MobiDB-lite"/>
    </source>
</evidence>
<reference evidence="4 5" key="1">
    <citation type="submission" date="2021-01" db="EMBL/GenBank/DDBJ databases">
        <title>Genomic Encyclopedia of Type Strains, Phase IV (KMG-IV): sequencing the most valuable type-strain genomes for metagenomic binning, comparative biology and taxonomic classification.</title>
        <authorList>
            <person name="Goeker M."/>
        </authorList>
    </citation>
    <scope>NUCLEOTIDE SEQUENCE [LARGE SCALE GENOMIC DNA]</scope>
    <source>
        <strain evidence="4 5">DSM 24834</strain>
    </source>
</reference>
<dbReference type="InterPro" id="IPR019198">
    <property type="entry name" value="Beta_propeller_containing"/>
</dbReference>
<accession>A0ABS2NET9</accession>
<dbReference type="EMBL" id="JAFBDZ010000002">
    <property type="protein sequence ID" value="MBM7586279.1"/>
    <property type="molecule type" value="Genomic_DNA"/>
</dbReference>
<proteinExistence type="predicted"/>
<feature type="domain" description="SbsA Ig-like" evidence="3">
    <location>
        <begin position="27"/>
        <end position="128"/>
    </location>
</feature>
<dbReference type="InterPro" id="IPR014755">
    <property type="entry name" value="Cu-Rt/internalin_Ig-like"/>
</dbReference>
<sequence>MKKYSLIYSCIAVVALICFGLFFFFQKPSVSAGIPLDERSVVLSNKSWDLQFSTSMDKDSVNKENVYVTDNNGKKVPVTLDLSKDGKHLKIHPPKDGYSLDPEYFTLHLGSSVKSTWGLSIRRDKNIEFAVVPSLPTVKSKEHLKKYFLTALKEEKNRPSLLGKTEERSDSNGTPESANSATLSQEKSTAAEFSGTNNQVQGVDEGDRVKTDGKYIYHMTDGKLIITKAAPAENLEIASQTEFKQNFSPMHLFIHENTLLVIGNSWESYQDNLPRTKNMIMPIDGMTTGYIYDISNKQKPKLLREIGMEGHYVTSRMIDSQVYLISNHYPNHLMLEQNEDIDLRPRIMDSLANEEPTRLDIDKIKYMPQSQEKNFTMFGSLDLNKPNSEMHVESYLGSGEQIYMSEDHLYIAVSKYFYENNGEWSPPNTEIYKFNVNNLDVQFASMGEVPGTVLNQFSMDEHEGYFRVATTQGEMWNDDKPSANNLYILDKNMKQVGEVENLARGERIYSVRFMGDRAYIVTFKQVDPLFVIDTANPSNPKVLGELKIPGFSTYLHPYDENHIIGFGQDTRTVKDPNGKSEEPIVMRGGMKISLFDITDFNNPKEADMEIIGGQGTHSELLHNHKALMHHPEKDLFAFPVSIYQDGKKGPFDQEFAGQGALIYEISPENGIVQKAKLINDEEKAENWEDQIQRILYIDNQLYTISNNAVSAYDLNSFKSIESIKIQ</sequence>
<evidence type="ECO:0000313" key="5">
    <source>
        <dbReference type="Proteomes" id="UP001646157"/>
    </source>
</evidence>
<feature type="compositionally biased region" description="Basic and acidic residues" evidence="2">
    <location>
        <begin position="159"/>
        <end position="170"/>
    </location>
</feature>
<comment type="caution">
    <text evidence="4">The sequence shown here is derived from an EMBL/GenBank/DDBJ whole genome shotgun (WGS) entry which is preliminary data.</text>
</comment>
<dbReference type="InterPro" id="IPR032812">
    <property type="entry name" value="SbsA_Ig"/>
</dbReference>
<evidence type="ECO:0000256" key="1">
    <source>
        <dbReference type="ARBA" id="ARBA00022729"/>
    </source>
</evidence>
<keyword evidence="1" id="KW-0732">Signal</keyword>
<evidence type="ECO:0000259" key="3">
    <source>
        <dbReference type="Pfam" id="PF13205"/>
    </source>
</evidence>
<evidence type="ECO:0000313" key="4">
    <source>
        <dbReference type="EMBL" id="MBM7586279.1"/>
    </source>
</evidence>